<dbReference type="EMBL" id="GL385463">
    <property type="protein sequence ID" value="EJT68557.1"/>
    <property type="molecule type" value="Genomic_DNA"/>
</dbReference>
<dbReference type="VEuPathDB" id="FungiDB:GGTG_13870"/>
<reference evidence="2" key="5">
    <citation type="submission" date="2018-04" db="UniProtKB">
        <authorList>
            <consortium name="EnsemblFungi"/>
        </authorList>
    </citation>
    <scope>IDENTIFICATION</scope>
    <source>
        <strain evidence="2">R3-111a-1</strain>
    </source>
</reference>
<evidence type="ECO:0000313" key="2">
    <source>
        <dbReference type="EnsemblFungi" id="EJT68557"/>
    </source>
</evidence>
<gene>
    <name evidence="2" type="primary">20354328</name>
    <name evidence="1" type="ORF">GGTG_13870</name>
</gene>
<organism evidence="1">
    <name type="scientific">Gaeumannomyces tritici (strain R3-111a-1)</name>
    <name type="common">Wheat and barley take-all root rot fungus</name>
    <name type="synonym">Gaeumannomyces graminis var. tritici</name>
    <dbReference type="NCBI Taxonomy" id="644352"/>
    <lineage>
        <taxon>Eukaryota</taxon>
        <taxon>Fungi</taxon>
        <taxon>Dikarya</taxon>
        <taxon>Ascomycota</taxon>
        <taxon>Pezizomycotina</taxon>
        <taxon>Sordariomycetes</taxon>
        <taxon>Sordariomycetidae</taxon>
        <taxon>Magnaporthales</taxon>
        <taxon>Magnaporthaceae</taxon>
        <taxon>Gaeumannomyces</taxon>
    </lineage>
</organism>
<sequence length="78" mass="8560">MTRMTLDSADHYTVGWIAALPIERAAATALLDERHHEPQGFSQHPSDTNSYTWGRMGEHNIMIASLPAGEEGNGILDV</sequence>
<dbReference type="GeneID" id="20354328"/>
<dbReference type="AlphaFoldDB" id="J3PK24"/>
<proteinExistence type="predicted"/>
<protein>
    <submittedName>
        <fullName evidence="1 2">Uncharacterized protein</fullName>
    </submittedName>
</protein>
<reference evidence="2" key="4">
    <citation type="journal article" date="2015" name="G3 (Bethesda)">
        <title>Genome sequences of three phytopathogenic species of the Magnaporthaceae family of fungi.</title>
        <authorList>
            <person name="Okagaki L.H."/>
            <person name="Nunes C.C."/>
            <person name="Sailsbery J."/>
            <person name="Clay B."/>
            <person name="Brown D."/>
            <person name="John T."/>
            <person name="Oh Y."/>
            <person name="Young N."/>
            <person name="Fitzgerald M."/>
            <person name="Haas B.J."/>
            <person name="Zeng Q."/>
            <person name="Young S."/>
            <person name="Adiconis X."/>
            <person name="Fan L."/>
            <person name="Levin J.Z."/>
            <person name="Mitchell T.K."/>
            <person name="Okubara P.A."/>
            <person name="Farman M.L."/>
            <person name="Kohn L.M."/>
            <person name="Birren B."/>
            <person name="Ma L.-J."/>
            <person name="Dean R.A."/>
        </authorList>
    </citation>
    <scope>NUCLEOTIDE SEQUENCE</scope>
    <source>
        <strain evidence="2">R3-111a-1</strain>
    </source>
</reference>
<dbReference type="InterPro" id="IPR035994">
    <property type="entry name" value="Nucleoside_phosphorylase_sf"/>
</dbReference>
<dbReference type="RefSeq" id="XP_009230056.1">
    <property type="nucleotide sequence ID" value="XM_009231792.1"/>
</dbReference>
<reference evidence="1" key="2">
    <citation type="submission" date="2010-07" db="EMBL/GenBank/DDBJ databases">
        <authorList>
            <consortium name="The Broad Institute Genome Sequencing Platform"/>
            <consortium name="Broad Institute Genome Sequencing Center for Infectious Disease"/>
            <person name="Ma L.-J."/>
            <person name="Dead R."/>
            <person name="Young S."/>
            <person name="Zeng Q."/>
            <person name="Koehrsen M."/>
            <person name="Alvarado L."/>
            <person name="Berlin A."/>
            <person name="Chapman S.B."/>
            <person name="Chen Z."/>
            <person name="Freedman E."/>
            <person name="Gellesch M."/>
            <person name="Goldberg J."/>
            <person name="Griggs A."/>
            <person name="Gujja S."/>
            <person name="Heilman E.R."/>
            <person name="Heiman D."/>
            <person name="Hepburn T."/>
            <person name="Howarth C."/>
            <person name="Jen D."/>
            <person name="Larson L."/>
            <person name="Mehta T."/>
            <person name="Neiman D."/>
            <person name="Pearson M."/>
            <person name="Roberts A."/>
            <person name="Saif S."/>
            <person name="Shea T."/>
            <person name="Shenoy N."/>
            <person name="Sisk P."/>
            <person name="Stolte C."/>
            <person name="Sykes S."/>
            <person name="Walk T."/>
            <person name="White J."/>
            <person name="Yandava C."/>
            <person name="Haas B."/>
            <person name="Nusbaum C."/>
            <person name="Birren B."/>
        </authorList>
    </citation>
    <scope>NUCLEOTIDE SEQUENCE</scope>
    <source>
        <strain evidence="1">R3-111a-1</strain>
    </source>
</reference>
<dbReference type="Proteomes" id="UP000006039">
    <property type="component" value="Unassembled WGS sequence"/>
</dbReference>
<dbReference type="PANTHER" id="PTHR46082">
    <property type="entry name" value="ATP/GTP-BINDING PROTEIN-RELATED"/>
    <property type="match status" value="1"/>
</dbReference>
<dbReference type="Gene3D" id="3.40.50.1580">
    <property type="entry name" value="Nucleoside phosphorylase domain"/>
    <property type="match status" value="1"/>
</dbReference>
<evidence type="ECO:0000313" key="3">
    <source>
        <dbReference type="Proteomes" id="UP000006039"/>
    </source>
</evidence>
<dbReference type="OrthoDB" id="674604at2759"/>
<reference evidence="1" key="3">
    <citation type="submission" date="2010-09" db="EMBL/GenBank/DDBJ databases">
        <title>Annotation of Gaeumannomyces graminis var. tritici R3-111a-1.</title>
        <authorList>
            <consortium name="The Broad Institute Genome Sequencing Platform"/>
            <person name="Ma L.-J."/>
            <person name="Dead R."/>
            <person name="Young S.K."/>
            <person name="Zeng Q."/>
            <person name="Gargeya S."/>
            <person name="Fitzgerald M."/>
            <person name="Haas B."/>
            <person name="Abouelleil A."/>
            <person name="Alvarado L."/>
            <person name="Arachchi H.M."/>
            <person name="Berlin A."/>
            <person name="Brown A."/>
            <person name="Chapman S.B."/>
            <person name="Chen Z."/>
            <person name="Dunbar C."/>
            <person name="Freedman E."/>
            <person name="Gearin G."/>
            <person name="Gellesch M."/>
            <person name="Goldberg J."/>
            <person name="Griggs A."/>
            <person name="Gujja S."/>
            <person name="Heiman D."/>
            <person name="Howarth C."/>
            <person name="Larson L."/>
            <person name="Lui A."/>
            <person name="MacDonald P.J.P."/>
            <person name="Mehta T."/>
            <person name="Montmayeur A."/>
            <person name="Murphy C."/>
            <person name="Neiman D."/>
            <person name="Pearson M."/>
            <person name="Priest M."/>
            <person name="Roberts A."/>
            <person name="Saif S."/>
            <person name="Shea T."/>
            <person name="Shenoy N."/>
            <person name="Sisk P."/>
            <person name="Stolte C."/>
            <person name="Sykes S."/>
            <person name="Yandava C."/>
            <person name="Wortman J."/>
            <person name="Nusbaum C."/>
            <person name="Birren B."/>
        </authorList>
    </citation>
    <scope>NUCLEOTIDE SEQUENCE</scope>
    <source>
        <strain evidence="1">R3-111a-1</strain>
    </source>
</reference>
<dbReference type="PANTHER" id="PTHR46082:SF11">
    <property type="entry name" value="AAA+ ATPASE DOMAIN-CONTAINING PROTEIN-RELATED"/>
    <property type="match status" value="1"/>
</dbReference>
<keyword evidence="3" id="KW-1185">Reference proteome</keyword>
<dbReference type="GO" id="GO:0009116">
    <property type="term" value="P:nucleoside metabolic process"/>
    <property type="evidence" value="ECO:0007669"/>
    <property type="project" value="InterPro"/>
</dbReference>
<reference evidence="3" key="1">
    <citation type="submission" date="2010-07" db="EMBL/GenBank/DDBJ databases">
        <title>The genome sequence of Gaeumannomyces graminis var. tritici strain R3-111a-1.</title>
        <authorList>
            <consortium name="The Broad Institute Genome Sequencing Platform"/>
            <person name="Ma L.-J."/>
            <person name="Dead R."/>
            <person name="Young S."/>
            <person name="Zeng Q."/>
            <person name="Koehrsen M."/>
            <person name="Alvarado L."/>
            <person name="Berlin A."/>
            <person name="Chapman S.B."/>
            <person name="Chen Z."/>
            <person name="Freedman E."/>
            <person name="Gellesch M."/>
            <person name="Goldberg J."/>
            <person name="Griggs A."/>
            <person name="Gujja S."/>
            <person name="Heilman E.R."/>
            <person name="Heiman D."/>
            <person name="Hepburn T."/>
            <person name="Howarth C."/>
            <person name="Jen D."/>
            <person name="Larson L."/>
            <person name="Mehta T."/>
            <person name="Neiman D."/>
            <person name="Pearson M."/>
            <person name="Roberts A."/>
            <person name="Saif S."/>
            <person name="Shea T."/>
            <person name="Shenoy N."/>
            <person name="Sisk P."/>
            <person name="Stolte C."/>
            <person name="Sykes S."/>
            <person name="Walk T."/>
            <person name="White J."/>
            <person name="Yandava C."/>
            <person name="Haas B."/>
            <person name="Nusbaum C."/>
            <person name="Birren B."/>
        </authorList>
    </citation>
    <scope>NUCLEOTIDE SEQUENCE [LARGE SCALE GENOMIC DNA]</scope>
    <source>
        <strain evidence="3">R3-111a-1</strain>
    </source>
</reference>
<dbReference type="HOGENOM" id="CLU_000288_34_12_1"/>
<name>J3PK24_GAET3</name>
<accession>J3PK24</accession>
<evidence type="ECO:0000313" key="1">
    <source>
        <dbReference type="EMBL" id="EJT68557.1"/>
    </source>
</evidence>
<dbReference type="InterPro" id="IPR053137">
    <property type="entry name" value="NLR-like"/>
</dbReference>
<dbReference type="STRING" id="644352.J3PK24"/>
<dbReference type="EnsemblFungi" id="EJT68557">
    <property type="protein sequence ID" value="EJT68557"/>
    <property type="gene ID" value="GGTG_13870"/>
</dbReference>
<dbReference type="GO" id="GO:0003824">
    <property type="term" value="F:catalytic activity"/>
    <property type="evidence" value="ECO:0007669"/>
    <property type="project" value="InterPro"/>
</dbReference>